<keyword evidence="1" id="KW-0472">Membrane</keyword>
<organism evidence="3 4">
    <name type="scientific">Lichenifustis flavocetrariae</name>
    <dbReference type="NCBI Taxonomy" id="2949735"/>
    <lineage>
        <taxon>Bacteria</taxon>
        <taxon>Pseudomonadati</taxon>
        <taxon>Pseudomonadota</taxon>
        <taxon>Alphaproteobacteria</taxon>
        <taxon>Hyphomicrobiales</taxon>
        <taxon>Lichenihabitantaceae</taxon>
        <taxon>Lichenifustis</taxon>
    </lineage>
</organism>
<proteinExistence type="predicted"/>
<gene>
    <name evidence="3" type="ORF">M8523_13630</name>
</gene>
<name>A0AA42CJ47_9HYPH</name>
<evidence type="ECO:0000313" key="3">
    <source>
        <dbReference type="EMBL" id="MCW6509064.1"/>
    </source>
</evidence>
<keyword evidence="4" id="KW-1185">Reference proteome</keyword>
<dbReference type="InterPro" id="IPR036596">
    <property type="entry name" value="Cyt-C_aa3_sf"/>
</dbReference>
<dbReference type="SUPFAM" id="SSF81469">
    <property type="entry name" value="Bacterial aa3 type cytochrome c oxidase subunit IV"/>
    <property type="match status" value="1"/>
</dbReference>
<keyword evidence="1" id="KW-1133">Transmembrane helix</keyword>
<keyword evidence="1" id="KW-0812">Transmembrane</keyword>
<protein>
    <submittedName>
        <fullName evidence="3">Aa3-type cytochrome c oxidase subunit IV</fullName>
    </submittedName>
</protein>
<dbReference type="InterPro" id="IPR012422">
    <property type="entry name" value="Cyt_c_oxidase_su4_bac-aa3"/>
</dbReference>
<feature type="domain" description="Cytochrome c oxidase subunit IV bacterial aa3 type" evidence="2">
    <location>
        <begin position="14"/>
        <end position="48"/>
    </location>
</feature>
<comment type="caution">
    <text evidence="3">The sequence shown here is derived from an EMBL/GenBank/DDBJ whole genome shotgun (WGS) entry which is preliminary data.</text>
</comment>
<evidence type="ECO:0000256" key="1">
    <source>
        <dbReference type="SAM" id="Phobius"/>
    </source>
</evidence>
<dbReference type="Pfam" id="PF07835">
    <property type="entry name" value="COX4_pro_2"/>
    <property type="match status" value="1"/>
</dbReference>
<sequence length="49" mass="5533">MADADHMPMHSSYMDYAEHERTYRGFTFAAKWGTAVIAGIIILLAIFLV</sequence>
<reference evidence="3" key="1">
    <citation type="submission" date="2022-05" db="EMBL/GenBank/DDBJ databases">
        <authorList>
            <person name="Pankratov T."/>
        </authorList>
    </citation>
    <scope>NUCLEOTIDE SEQUENCE</scope>
    <source>
        <strain evidence="3">BP6-180914</strain>
    </source>
</reference>
<evidence type="ECO:0000313" key="4">
    <source>
        <dbReference type="Proteomes" id="UP001165667"/>
    </source>
</evidence>
<evidence type="ECO:0000259" key="2">
    <source>
        <dbReference type="Pfam" id="PF07835"/>
    </source>
</evidence>
<feature type="transmembrane region" description="Helical" evidence="1">
    <location>
        <begin position="29"/>
        <end position="48"/>
    </location>
</feature>
<dbReference type="Proteomes" id="UP001165667">
    <property type="component" value="Unassembled WGS sequence"/>
</dbReference>
<dbReference type="RefSeq" id="WP_282585430.1">
    <property type="nucleotide sequence ID" value="NZ_JAMOIM010000008.1"/>
</dbReference>
<dbReference type="AlphaFoldDB" id="A0AA42CJ47"/>
<accession>A0AA42CJ47</accession>
<dbReference type="Gene3D" id="1.20.5.160">
    <property type="entry name" value="Bacterial aa3 type cytochrome c oxidase subunit IV"/>
    <property type="match status" value="1"/>
</dbReference>
<dbReference type="EMBL" id="JAMOIM010000008">
    <property type="protein sequence ID" value="MCW6509064.1"/>
    <property type="molecule type" value="Genomic_DNA"/>
</dbReference>